<proteinExistence type="predicted"/>
<gene>
    <name evidence="1" type="ORF">JTE90_021388</name>
</gene>
<comment type="caution">
    <text evidence="1">The sequence shown here is derived from an EMBL/GenBank/DDBJ whole genome shotgun (WGS) entry which is preliminary data.</text>
</comment>
<name>A0AAV6VFY3_9ARAC</name>
<dbReference type="EMBL" id="JAFNEN010000096">
    <property type="protein sequence ID" value="KAG8194927.1"/>
    <property type="molecule type" value="Genomic_DNA"/>
</dbReference>
<evidence type="ECO:0000313" key="1">
    <source>
        <dbReference type="EMBL" id="KAG8194927.1"/>
    </source>
</evidence>
<dbReference type="AlphaFoldDB" id="A0AAV6VFY3"/>
<dbReference type="Proteomes" id="UP000827092">
    <property type="component" value="Unassembled WGS sequence"/>
</dbReference>
<accession>A0AAV6VFY3</accession>
<organism evidence="1 2">
    <name type="scientific">Oedothorax gibbosus</name>
    <dbReference type="NCBI Taxonomy" id="931172"/>
    <lineage>
        <taxon>Eukaryota</taxon>
        <taxon>Metazoa</taxon>
        <taxon>Ecdysozoa</taxon>
        <taxon>Arthropoda</taxon>
        <taxon>Chelicerata</taxon>
        <taxon>Arachnida</taxon>
        <taxon>Araneae</taxon>
        <taxon>Araneomorphae</taxon>
        <taxon>Entelegynae</taxon>
        <taxon>Araneoidea</taxon>
        <taxon>Linyphiidae</taxon>
        <taxon>Erigoninae</taxon>
        <taxon>Oedothorax</taxon>
    </lineage>
</organism>
<reference evidence="1 2" key="1">
    <citation type="journal article" date="2022" name="Nat. Ecol. Evol.">
        <title>A masculinizing supergene underlies an exaggerated male reproductive morph in a spider.</title>
        <authorList>
            <person name="Hendrickx F."/>
            <person name="De Corte Z."/>
            <person name="Sonet G."/>
            <person name="Van Belleghem S.M."/>
            <person name="Kostlbacher S."/>
            <person name="Vangestel C."/>
        </authorList>
    </citation>
    <scope>NUCLEOTIDE SEQUENCE [LARGE SCALE GENOMIC DNA]</scope>
    <source>
        <strain evidence="1">W744_W776</strain>
    </source>
</reference>
<protein>
    <submittedName>
        <fullName evidence="1">Uncharacterized protein</fullName>
    </submittedName>
</protein>
<keyword evidence="2" id="KW-1185">Reference proteome</keyword>
<sequence>MRTSYVQKLLIELIQKIGQNHSLPLFPQSRLQLQKLTQMIIQNNALPLFQQNSLQLQEVNKLVLLQIH</sequence>
<evidence type="ECO:0000313" key="2">
    <source>
        <dbReference type="Proteomes" id="UP000827092"/>
    </source>
</evidence>